<feature type="domain" description="Aconitase/3-isopropylmalate dehydratase large subunit alpha/beta/alpha" evidence="6">
    <location>
        <begin position="8"/>
        <end position="290"/>
    </location>
</feature>
<dbReference type="InterPro" id="IPR011826">
    <property type="entry name" value="HAcnase/IPMdehydase_lsu_prok"/>
</dbReference>
<dbReference type="SUPFAM" id="SSF53732">
    <property type="entry name" value="Aconitase iron-sulfur domain"/>
    <property type="match status" value="1"/>
</dbReference>
<dbReference type="InterPro" id="IPR018136">
    <property type="entry name" value="Aconitase_4Fe-4S_BS"/>
</dbReference>
<dbReference type="InterPro" id="IPR033941">
    <property type="entry name" value="IPMI_cat"/>
</dbReference>
<protein>
    <recommendedName>
        <fullName evidence="6">Aconitase/3-isopropylmalate dehydratase large subunit alpha/beta/alpha domain-containing protein</fullName>
    </recommendedName>
</protein>
<dbReference type="PRINTS" id="PR00415">
    <property type="entry name" value="ACONITASE"/>
</dbReference>
<dbReference type="GO" id="GO:0046872">
    <property type="term" value="F:metal ion binding"/>
    <property type="evidence" value="ECO:0007669"/>
    <property type="project" value="UniProtKB-KW"/>
</dbReference>
<dbReference type="InterPro" id="IPR015931">
    <property type="entry name" value="Acnase/IPM_dHydase_lsu_aba_1/3"/>
</dbReference>
<keyword evidence="1" id="KW-0004">4Fe-4S</keyword>
<keyword evidence="4" id="KW-0411">Iron-sulfur</keyword>
<dbReference type="GO" id="GO:0003861">
    <property type="term" value="F:3-isopropylmalate dehydratase activity"/>
    <property type="evidence" value="ECO:0007669"/>
    <property type="project" value="InterPro"/>
</dbReference>
<evidence type="ECO:0000313" key="7">
    <source>
        <dbReference type="EMBL" id="KKN13878.1"/>
    </source>
</evidence>
<keyword evidence="3" id="KW-0408">Iron</keyword>
<dbReference type="GO" id="GO:0009098">
    <property type="term" value="P:L-leucine biosynthetic process"/>
    <property type="evidence" value="ECO:0007669"/>
    <property type="project" value="InterPro"/>
</dbReference>
<dbReference type="PROSITE" id="PS01244">
    <property type="entry name" value="ACONITASE_2"/>
    <property type="match status" value="1"/>
</dbReference>
<proteinExistence type="inferred from homology"/>
<dbReference type="PANTHER" id="PTHR43822:SF2">
    <property type="entry name" value="HOMOACONITASE, MITOCHONDRIAL"/>
    <property type="match status" value="1"/>
</dbReference>
<keyword evidence="2" id="KW-0479">Metal-binding</keyword>
<evidence type="ECO:0000256" key="1">
    <source>
        <dbReference type="ARBA" id="ARBA00022485"/>
    </source>
</evidence>
<keyword evidence="5" id="KW-0456">Lyase</keyword>
<dbReference type="InterPro" id="IPR001030">
    <property type="entry name" value="Acoase/IPM_deHydtase_lsu_aba"/>
</dbReference>
<dbReference type="Gene3D" id="3.30.499.10">
    <property type="entry name" value="Aconitase, domain 3"/>
    <property type="match status" value="2"/>
</dbReference>
<dbReference type="NCBIfam" id="TIGR01343">
    <property type="entry name" value="hacA_fam"/>
    <property type="match status" value="1"/>
</dbReference>
<dbReference type="NCBIfam" id="NF001614">
    <property type="entry name" value="PRK00402.1"/>
    <property type="match status" value="1"/>
</dbReference>
<evidence type="ECO:0000256" key="2">
    <source>
        <dbReference type="ARBA" id="ARBA00022723"/>
    </source>
</evidence>
<dbReference type="InterPro" id="IPR050067">
    <property type="entry name" value="IPM_dehydratase_rel_enz"/>
</dbReference>
<dbReference type="PANTHER" id="PTHR43822">
    <property type="entry name" value="HOMOACONITASE, MITOCHONDRIAL-RELATED"/>
    <property type="match status" value="1"/>
</dbReference>
<gene>
    <name evidence="7" type="ORF">LCGC14_1001900</name>
</gene>
<name>A0A0F9R8X7_9ZZZZ</name>
<dbReference type="CDD" id="cd01583">
    <property type="entry name" value="IPMI"/>
    <property type="match status" value="1"/>
</dbReference>
<dbReference type="AlphaFoldDB" id="A0A0F9R8X7"/>
<organism evidence="7">
    <name type="scientific">marine sediment metagenome</name>
    <dbReference type="NCBI Taxonomy" id="412755"/>
    <lineage>
        <taxon>unclassified sequences</taxon>
        <taxon>metagenomes</taxon>
        <taxon>ecological metagenomes</taxon>
    </lineage>
</organism>
<sequence>MGKTFSEKILGLKAQKDVQAGEVVTVSPDYILSHDNSAAIIKEFRKLGVKDVKSPQKLVIILDHVVPAASEKHALNHKTIREFVSAQKIQNFFDIPSGICHQVFSENGFALPGKLILGADSHTTSYGAFGAFAAGIGRSEVATLWATDEIWLRVPETIKIDIKGELPSGVYAKDVILKIIGEEGADRANYKAVEFTGETVKKFSLASRLVLANMAAEMGAKNGYFEPDEKTLLWLKGRAKDKFKAISSDPDARYEAVLDYNISSWEPQVACPHTVDNVKPVSKAEGKEFHQAVIGTCTNGRFEDLEIAAGILKGKKVHPKVRVLIIPASRQEYLLALKKGILEILVEAGCVILNAGCGPCLGAHQGILAPGEVALSTANRNFLGRMGSRDAQIYLASPATVAASSLEGKITDPRKFL</sequence>
<dbReference type="Pfam" id="PF00330">
    <property type="entry name" value="Aconitase"/>
    <property type="match status" value="1"/>
</dbReference>
<evidence type="ECO:0000256" key="4">
    <source>
        <dbReference type="ARBA" id="ARBA00023014"/>
    </source>
</evidence>
<dbReference type="InterPro" id="IPR006251">
    <property type="entry name" value="Homoacnase/IPMdehydase_lsu"/>
</dbReference>
<dbReference type="InterPro" id="IPR036008">
    <property type="entry name" value="Aconitase_4Fe-4S_dom"/>
</dbReference>
<dbReference type="HAMAP" id="MF_01027">
    <property type="entry name" value="LeuC_type2"/>
    <property type="match status" value="1"/>
</dbReference>
<evidence type="ECO:0000256" key="5">
    <source>
        <dbReference type="ARBA" id="ARBA00023239"/>
    </source>
</evidence>
<comment type="caution">
    <text evidence="7">The sequence shown here is derived from an EMBL/GenBank/DDBJ whole genome shotgun (WGS) entry which is preliminary data.</text>
</comment>
<evidence type="ECO:0000259" key="6">
    <source>
        <dbReference type="Pfam" id="PF00330"/>
    </source>
</evidence>
<dbReference type="GO" id="GO:0051539">
    <property type="term" value="F:4 iron, 4 sulfur cluster binding"/>
    <property type="evidence" value="ECO:0007669"/>
    <property type="project" value="UniProtKB-KW"/>
</dbReference>
<evidence type="ECO:0000256" key="3">
    <source>
        <dbReference type="ARBA" id="ARBA00023004"/>
    </source>
</evidence>
<accession>A0A0F9R8X7</accession>
<dbReference type="EMBL" id="LAZR01003874">
    <property type="protein sequence ID" value="KKN13878.1"/>
    <property type="molecule type" value="Genomic_DNA"/>
</dbReference>
<dbReference type="NCBIfam" id="TIGR02086">
    <property type="entry name" value="IPMI_arch"/>
    <property type="match status" value="1"/>
</dbReference>
<reference evidence="7" key="1">
    <citation type="journal article" date="2015" name="Nature">
        <title>Complex archaea that bridge the gap between prokaryotes and eukaryotes.</title>
        <authorList>
            <person name="Spang A."/>
            <person name="Saw J.H."/>
            <person name="Jorgensen S.L."/>
            <person name="Zaremba-Niedzwiedzka K."/>
            <person name="Martijn J."/>
            <person name="Lind A.E."/>
            <person name="van Eijk R."/>
            <person name="Schleper C."/>
            <person name="Guy L."/>
            <person name="Ettema T.J."/>
        </authorList>
    </citation>
    <scope>NUCLEOTIDE SEQUENCE</scope>
</reference>